<dbReference type="KEGG" id="dosa:Os07g0490300"/>
<accession>C7J4W9</accession>
<protein>
    <submittedName>
        <fullName evidence="2">Os07g0490300 protein</fullName>
    </submittedName>
</protein>
<sequence>RVYNRSLLRRLRLRRRLLAGGFRSRDCGREREREGGNRPCRGGAQPPRASRPRRNRGCSPGPSRGWGRPLPSPRAEASPRPPPPPPRRRAALPQPQPPPPPLPLGRGPRSD</sequence>
<name>C7J4W9_ORYSJ</name>
<reference evidence="3" key="2">
    <citation type="journal article" date="2008" name="Nucleic Acids Res.">
        <title>The rice annotation project database (RAP-DB): 2008 update.</title>
        <authorList>
            <consortium name="The rice annotation project (RAP)"/>
        </authorList>
    </citation>
    <scope>GENOME REANNOTATION</scope>
    <source>
        <strain evidence="3">cv. Nipponbare</strain>
    </source>
</reference>
<feature type="compositionally biased region" description="Pro residues" evidence="1">
    <location>
        <begin position="94"/>
        <end position="103"/>
    </location>
</feature>
<dbReference type="EMBL" id="AP008213">
    <property type="protein sequence ID" value="BAH93935.1"/>
    <property type="molecule type" value="Genomic_DNA"/>
</dbReference>
<organism evidence="2 3">
    <name type="scientific">Oryza sativa subsp. japonica</name>
    <name type="common">Rice</name>
    <dbReference type="NCBI Taxonomy" id="39947"/>
    <lineage>
        <taxon>Eukaryota</taxon>
        <taxon>Viridiplantae</taxon>
        <taxon>Streptophyta</taxon>
        <taxon>Embryophyta</taxon>
        <taxon>Tracheophyta</taxon>
        <taxon>Spermatophyta</taxon>
        <taxon>Magnoliopsida</taxon>
        <taxon>Liliopsida</taxon>
        <taxon>Poales</taxon>
        <taxon>Poaceae</taxon>
        <taxon>BOP clade</taxon>
        <taxon>Oryzoideae</taxon>
        <taxon>Oryzeae</taxon>
        <taxon>Oryzinae</taxon>
        <taxon>Oryza</taxon>
        <taxon>Oryza sativa</taxon>
    </lineage>
</organism>
<feature type="non-terminal residue" evidence="2">
    <location>
        <position position="1"/>
    </location>
</feature>
<reference evidence="2 3" key="1">
    <citation type="journal article" date="2005" name="Nature">
        <title>The map-based sequence of the rice genome.</title>
        <authorList>
            <consortium name="International rice genome sequencing project (IRGSP)"/>
            <person name="Matsumoto T."/>
            <person name="Wu J."/>
            <person name="Kanamori H."/>
            <person name="Katayose Y."/>
            <person name="Fujisawa M."/>
            <person name="Namiki N."/>
            <person name="Mizuno H."/>
            <person name="Yamamoto K."/>
            <person name="Antonio B.A."/>
            <person name="Baba T."/>
            <person name="Sakata K."/>
            <person name="Nagamura Y."/>
            <person name="Aoki H."/>
            <person name="Arikawa K."/>
            <person name="Arita K."/>
            <person name="Bito T."/>
            <person name="Chiden Y."/>
            <person name="Fujitsuka N."/>
            <person name="Fukunaka R."/>
            <person name="Hamada M."/>
            <person name="Harada C."/>
            <person name="Hayashi A."/>
            <person name="Hijishita S."/>
            <person name="Honda M."/>
            <person name="Hosokawa S."/>
            <person name="Ichikawa Y."/>
            <person name="Idonuma A."/>
            <person name="Iijima M."/>
            <person name="Ikeda M."/>
            <person name="Ikeno M."/>
            <person name="Ito K."/>
            <person name="Ito S."/>
            <person name="Ito T."/>
            <person name="Ito Y."/>
            <person name="Ito Y."/>
            <person name="Iwabuchi A."/>
            <person name="Kamiya K."/>
            <person name="Karasawa W."/>
            <person name="Kurita K."/>
            <person name="Katagiri S."/>
            <person name="Kikuta A."/>
            <person name="Kobayashi H."/>
            <person name="Kobayashi N."/>
            <person name="Machita K."/>
            <person name="Maehara T."/>
            <person name="Masukawa M."/>
            <person name="Mizubayashi T."/>
            <person name="Mukai Y."/>
            <person name="Nagasaki H."/>
            <person name="Nagata Y."/>
            <person name="Naito S."/>
            <person name="Nakashima M."/>
            <person name="Nakama Y."/>
            <person name="Nakamichi Y."/>
            <person name="Nakamura M."/>
            <person name="Meguro A."/>
            <person name="Negishi M."/>
            <person name="Ohta I."/>
            <person name="Ohta T."/>
            <person name="Okamoto M."/>
            <person name="Ono N."/>
            <person name="Saji S."/>
            <person name="Sakaguchi M."/>
            <person name="Sakai K."/>
            <person name="Shibata M."/>
            <person name="Shimokawa T."/>
            <person name="Song J."/>
            <person name="Takazaki Y."/>
            <person name="Terasawa K."/>
            <person name="Tsugane M."/>
            <person name="Tsuji K."/>
            <person name="Ueda S."/>
            <person name="Waki K."/>
            <person name="Yamagata H."/>
            <person name="Yamamoto M."/>
            <person name="Yamamoto S."/>
            <person name="Yamane H."/>
            <person name="Yoshiki S."/>
            <person name="Yoshihara R."/>
            <person name="Yukawa K."/>
            <person name="Zhong H."/>
            <person name="Yano M."/>
            <person name="Yuan Q."/>
            <person name="Ouyang S."/>
            <person name="Liu J."/>
            <person name="Jones K.M."/>
            <person name="Gansberger K."/>
            <person name="Moffat K."/>
            <person name="Hill J."/>
            <person name="Bera J."/>
            <person name="Fadrosh D."/>
            <person name="Jin S."/>
            <person name="Johri S."/>
            <person name="Kim M."/>
            <person name="Overton L."/>
            <person name="Reardon M."/>
            <person name="Tsitrin T."/>
            <person name="Vuong H."/>
            <person name="Weaver B."/>
            <person name="Ciecko A."/>
            <person name="Tallon L."/>
            <person name="Jackson J."/>
            <person name="Pai G."/>
            <person name="Aken S.V."/>
            <person name="Utterback T."/>
            <person name="Reidmuller S."/>
            <person name="Feldblyum T."/>
            <person name="Hsiao J."/>
            <person name="Zismann V."/>
            <person name="Iobst S."/>
            <person name="de Vazeille A.R."/>
            <person name="Buell C.R."/>
            <person name="Ying K."/>
            <person name="Li Y."/>
            <person name="Lu T."/>
            <person name="Huang Y."/>
            <person name="Zhao Q."/>
            <person name="Feng Q."/>
            <person name="Zhang L."/>
            <person name="Zhu J."/>
            <person name="Weng Q."/>
            <person name="Mu J."/>
            <person name="Lu Y."/>
            <person name="Fan D."/>
            <person name="Liu Y."/>
            <person name="Guan J."/>
            <person name="Zhang Y."/>
            <person name="Yu S."/>
            <person name="Liu X."/>
            <person name="Zhang Y."/>
            <person name="Hong G."/>
            <person name="Han B."/>
            <person name="Choisne N."/>
            <person name="Demange N."/>
            <person name="Orjeda G."/>
            <person name="Samain S."/>
            <person name="Cattolico L."/>
            <person name="Pelletier E."/>
            <person name="Couloux A."/>
            <person name="Segurens B."/>
            <person name="Wincker P."/>
            <person name="D'Hont A."/>
            <person name="Scarpelli C."/>
            <person name="Weissenbach J."/>
            <person name="Salanoubat M."/>
            <person name="Quetier F."/>
            <person name="Yu Y."/>
            <person name="Kim H.R."/>
            <person name="Rambo T."/>
            <person name="Currie J."/>
            <person name="Collura K."/>
            <person name="Luo M."/>
            <person name="Yang T."/>
            <person name="Ammiraju J.S.S."/>
            <person name="Engler F."/>
            <person name="Soderlund C."/>
            <person name="Wing R.A."/>
            <person name="Palmer L.E."/>
            <person name="de la Bastide M."/>
            <person name="Spiegel L."/>
            <person name="Nascimento L."/>
            <person name="Zutavern T."/>
            <person name="O'Shaughnessy A."/>
            <person name="Dike S."/>
            <person name="Dedhia N."/>
            <person name="Preston R."/>
            <person name="Balija V."/>
            <person name="McCombie W.R."/>
            <person name="Chow T."/>
            <person name="Chen H."/>
            <person name="Chung M."/>
            <person name="Chen C."/>
            <person name="Shaw J."/>
            <person name="Wu H."/>
            <person name="Hsiao K."/>
            <person name="Chao Y."/>
            <person name="Chu M."/>
            <person name="Cheng C."/>
            <person name="Hour A."/>
            <person name="Lee P."/>
            <person name="Lin S."/>
            <person name="Lin Y."/>
            <person name="Liou J."/>
            <person name="Liu S."/>
            <person name="Hsing Y."/>
            <person name="Raghuvanshi S."/>
            <person name="Mohanty A."/>
            <person name="Bharti A.K."/>
            <person name="Gaur A."/>
            <person name="Gupta V."/>
            <person name="Kumar D."/>
            <person name="Ravi V."/>
            <person name="Vij S."/>
            <person name="Kapur A."/>
            <person name="Khurana P."/>
            <person name="Khurana P."/>
            <person name="Khurana J.P."/>
            <person name="Tyagi A.K."/>
            <person name="Gaikwad K."/>
            <person name="Singh A."/>
            <person name="Dalal V."/>
            <person name="Srivastava S."/>
            <person name="Dixit A."/>
            <person name="Pal A.K."/>
            <person name="Ghazi I.A."/>
            <person name="Yadav M."/>
            <person name="Pandit A."/>
            <person name="Bhargava A."/>
            <person name="Sureshbabu K."/>
            <person name="Batra K."/>
            <person name="Sharma T.R."/>
            <person name="Mohapatra T."/>
            <person name="Singh N.K."/>
            <person name="Messing J."/>
            <person name="Nelson A.B."/>
            <person name="Fuks G."/>
            <person name="Kavchok S."/>
            <person name="Keizer G."/>
            <person name="Linton E."/>
            <person name="Llaca V."/>
            <person name="Song R."/>
            <person name="Tanyolac B."/>
            <person name="Young S."/>
            <person name="Ho-Il K."/>
            <person name="Hahn J.H."/>
            <person name="Sangsakoo G."/>
            <person name="Vanavichit A."/>
            <person name="de Mattos Luiz.A.T."/>
            <person name="Zimmer P.D."/>
            <person name="Malone G."/>
            <person name="Dellagostin O."/>
            <person name="de Oliveira A.C."/>
            <person name="Bevan M."/>
            <person name="Bancroft I."/>
            <person name="Minx P."/>
            <person name="Cordum H."/>
            <person name="Wilson R."/>
            <person name="Cheng Z."/>
            <person name="Jin W."/>
            <person name="Jiang J."/>
            <person name="Leong S.A."/>
            <person name="Iwama H."/>
            <person name="Gojobori T."/>
            <person name="Itoh T."/>
            <person name="Niimura Y."/>
            <person name="Fujii Y."/>
            <person name="Habara T."/>
            <person name="Sakai H."/>
            <person name="Sato Y."/>
            <person name="Wilson G."/>
            <person name="Kumar K."/>
            <person name="McCouch S."/>
            <person name="Juretic N."/>
            <person name="Hoen D."/>
            <person name="Wright S."/>
            <person name="Bruskiewich R."/>
            <person name="Bureau T."/>
            <person name="Miyao A."/>
            <person name="Hirochika H."/>
            <person name="Nishikawa T."/>
            <person name="Kadowaki K."/>
            <person name="Sugiura M."/>
            <person name="Burr B."/>
            <person name="Sasaki T."/>
        </authorList>
    </citation>
    <scope>NUCLEOTIDE SEQUENCE [LARGE SCALE GENOMIC DNA]</scope>
    <source>
        <strain evidence="3">cv. Nipponbare</strain>
    </source>
</reference>
<gene>
    <name evidence="2" type="ordered locus">Os07g0490300</name>
</gene>
<feature type="compositionally biased region" description="Basic and acidic residues" evidence="1">
    <location>
        <begin position="23"/>
        <end position="36"/>
    </location>
</feature>
<evidence type="ECO:0000313" key="2">
    <source>
        <dbReference type="EMBL" id="BAH93935.1"/>
    </source>
</evidence>
<evidence type="ECO:0000256" key="1">
    <source>
        <dbReference type="SAM" id="MobiDB-lite"/>
    </source>
</evidence>
<evidence type="ECO:0000313" key="3">
    <source>
        <dbReference type="Proteomes" id="UP000000763"/>
    </source>
</evidence>
<feature type="region of interest" description="Disordered" evidence="1">
    <location>
        <begin position="22"/>
        <end position="111"/>
    </location>
</feature>
<dbReference type="Proteomes" id="UP000000763">
    <property type="component" value="Chromosome 7"/>
</dbReference>
<proteinExistence type="predicted"/>
<dbReference type="AlphaFoldDB" id="C7J4W9"/>